<evidence type="ECO:0000313" key="3">
    <source>
        <dbReference type="Proteomes" id="UP001632037"/>
    </source>
</evidence>
<feature type="compositionally biased region" description="Polar residues" evidence="1">
    <location>
        <begin position="244"/>
        <end position="257"/>
    </location>
</feature>
<feature type="compositionally biased region" description="Polar residues" evidence="1">
    <location>
        <begin position="326"/>
        <end position="342"/>
    </location>
</feature>
<feature type="compositionally biased region" description="Basic and acidic residues" evidence="1">
    <location>
        <begin position="283"/>
        <end position="292"/>
    </location>
</feature>
<gene>
    <name evidence="2" type="ORF">V7S43_000063</name>
</gene>
<feature type="compositionally biased region" description="Pro residues" evidence="1">
    <location>
        <begin position="866"/>
        <end position="879"/>
    </location>
</feature>
<feature type="region of interest" description="Disordered" evidence="1">
    <location>
        <begin position="214"/>
        <end position="398"/>
    </location>
</feature>
<keyword evidence="3" id="KW-1185">Reference proteome</keyword>
<reference evidence="2 3" key="1">
    <citation type="submission" date="2024-09" db="EMBL/GenBank/DDBJ databases">
        <title>Genome sequencing and assembly of Phytophthora oleae, isolate VK10A, causative agent of rot of olive drupes.</title>
        <authorList>
            <person name="Conti Taguali S."/>
            <person name="Riolo M."/>
            <person name="La Spada F."/>
            <person name="Cacciola S.O."/>
            <person name="Dionisio G."/>
        </authorList>
    </citation>
    <scope>NUCLEOTIDE SEQUENCE [LARGE SCALE GENOMIC DNA]</scope>
    <source>
        <strain evidence="2 3">VK10A</strain>
    </source>
</reference>
<evidence type="ECO:0000256" key="1">
    <source>
        <dbReference type="SAM" id="MobiDB-lite"/>
    </source>
</evidence>
<feature type="region of interest" description="Disordered" evidence="1">
    <location>
        <begin position="991"/>
        <end position="1022"/>
    </location>
</feature>
<feature type="compositionally biased region" description="Polar residues" evidence="1">
    <location>
        <begin position="216"/>
        <end position="230"/>
    </location>
</feature>
<dbReference type="AlphaFoldDB" id="A0ABD3G4P3"/>
<name>A0ABD3G4P3_9STRA</name>
<dbReference type="EMBL" id="JBIMZQ010000001">
    <property type="protein sequence ID" value="KAL3674115.1"/>
    <property type="molecule type" value="Genomic_DNA"/>
</dbReference>
<feature type="region of interest" description="Disordered" evidence="1">
    <location>
        <begin position="842"/>
        <end position="881"/>
    </location>
</feature>
<sequence length="1042" mass="117082">MDHETTQHLEMPLFDAIESDVTAFFVAQGTVFDSLVKAIMDRVAGVESNLTGVESCLALMRTDVRNDFHLVNQRIDASNAAAAEVSAATVAAAAAAATSAALASLPVVEHASISPPVATMVEASGGRNEELEYYVMTLSRQLNMVLEVLFQPHGGNNVVEVVQAKQTQMDSISDVLMENEAILMQLAAQHEDWRMPHTEVHAELDAILEQNESDGIPTSISQPVDDQQLPQEEKERQSELLASDGTTVLPSLKPSDSSQKEAAVCKEPPTAVNMVPRQIDAPKQPESHHDTQPKSSISPSVAKDPSRTIEQQLPAEPQSKKREQPSRQMVETISPQLQASSLTKKEEVVREVNSPPDNQIYPPDDQELDDEGRDQVSVDSSLFRPQPPRPEGSLHRKKSFFRNCQDLQRQEAERLREQRLREEELMRRMHELLLQSRSHLEQEHVEEWRQKQHEVTQNQQTLIFHLQDQLREQLQLQQQRDQNWRRQLDEQQATDVASIQLEVDRKLETLNSLVVAAQATQSHELAQVKQLVGDFEKRFVSSDALQEAGTLWLKTAADNCIYGANPDSLSSLQRDLQGFKALLNAHPVKSPAISSLHEAADRALQLLQQPQDGTVKGSEQENTMYTLRQLLAKLDASYQAAATEHEEFPLPAVGFLSEAIHRMELGTANLLDAVDFQQEHFQQTLTQQQTGLEKLQKELWRQQEVELALRNQLGSCPSKEDTMRLVQDLRDQITATTADSASRMLDTVDDLRYRMAGLPNSEMLEQLANDLHAKTDRITHDLDAAAGKLSHDLRQKADRAEIDRLQSLLESSNGNGINAPPAYLTKSPLKCLSCDQHLPFGQARHDDSMYPEQASKPGSPTSQRPGSPPRSPPSSPPRPILFYNQHQQVPYPYQEYPGYSQSPDGYNDLGINVGILEELFAASTSALERRQQQRQHLQMQLLSPQAENDSTWVSRKPMFLNIDDGRNRIPLRKVELSDQVIYGPAITPHAFRKKQFGRSDERPKTAEQPERRPRGEIITRTTSSTVIVRPFGELTDKRLQKR</sequence>
<feature type="compositionally biased region" description="Basic and acidic residues" evidence="1">
    <location>
        <begin position="997"/>
        <end position="1017"/>
    </location>
</feature>
<proteinExistence type="predicted"/>
<dbReference type="Proteomes" id="UP001632037">
    <property type="component" value="Unassembled WGS sequence"/>
</dbReference>
<evidence type="ECO:0000313" key="2">
    <source>
        <dbReference type="EMBL" id="KAL3674115.1"/>
    </source>
</evidence>
<organism evidence="2 3">
    <name type="scientific">Phytophthora oleae</name>
    <dbReference type="NCBI Taxonomy" id="2107226"/>
    <lineage>
        <taxon>Eukaryota</taxon>
        <taxon>Sar</taxon>
        <taxon>Stramenopiles</taxon>
        <taxon>Oomycota</taxon>
        <taxon>Peronosporomycetes</taxon>
        <taxon>Peronosporales</taxon>
        <taxon>Peronosporaceae</taxon>
        <taxon>Phytophthora</taxon>
    </lineage>
</organism>
<comment type="caution">
    <text evidence="2">The sequence shown here is derived from an EMBL/GenBank/DDBJ whole genome shotgun (WGS) entry which is preliminary data.</text>
</comment>
<accession>A0ABD3G4P3</accession>
<protein>
    <submittedName>
        <fullName evidence="2">Uncharacterized protein</fullName>
    </submittedName>
</protein>